<name>A0A0U0R737_MYCTX</name>
<organism evidence="1 2">
    <name type="scientific">Mycobacterium tuberculosis</name>
    <dbReference type="NCBI Taxonomy" id="1773"/>
    <lineage>
        <taxon>Bacteria</taxon>
        <taxon>Bacillati</taxon>
        <taxon>Actinomycetota</taxon>
        <taxon>Actinomycetes</taxon>
        <taxon>Mycobacteriales</taxon>
        <taxon>Mycobacteriaceae</taxon>
        <taxon>Mycobacterium</taxon>
        <taxon>Mycobacterium tuberculosis complex</taxon>
    </lineage>
</organism>
<sequence length="112" mass="12423">MDFVEVEVLQAQPVTGQQPGYRVGRRHQQAVVAVDIVDRGGLGIHEIGQRSQRVCLRPLFAGQQCHRGAVGQRSRIAGRHRRVTGLHSEDRTQRGQFLDAGVRPQIVVSVQP</sequence>
<dbReference type="AlphaFoldDB" id="A0A0U0R737"/>
<proteinExistence type="predicted"/>
<gene>
    <name evidence="1" type="ORF">ERS007703_02137</name>
</gene>
<reference evidence="2" key="1">
    <citation type="submission" date="2015-03" db="EMBL/GenBank/DDBJ databases">
        <authorList>
            <consortium name="Pathogen Informatics"/>
        </authorList>
    </citation>
    <scope>NUCLEOTIDE SEQUENCE [LARGE SCALE GENOMIC DNA]</scope>
    <source>
        <strain evidence="2">K00500041</strain>
    </source>
</reference>
<accession>A0A0U0R737</accession>
<evidence type="ECO:0000313" key="2">
    <source>
        <dbReference type="Proteomes" id="UP000038802"/>
    </source>
</evidence>
<evidence type="ECO:0000313" key="1">
    <source>
        <dbReference type="EMBL" id="COV83632.1"/>
    </source>
</evidence>
<protein>
    <submittedName>
        <fullName evidence="1">Uncharacterized protein</fullName>
    </submittedName>
</protein>
<dbReference type="EMBL" id="CSAE01000216">
    <property type="protein sequence ID" value="COV83632.1"/>
    <property type="molecule type" value="Genomic_DNA"/>
</dbReference>
<dbReference type="Proteomes" id="UP000038802">
    <property type="component" value="Unassembled WGS sequence"/>
</dbReference>